<dbReference type="InterPro" id="IPR007236">
    <property type="entry name" value="SlyX"/>
</dbReference>
<dbReference type="EMBL" id="JBEUWX010000002">
    <property type="protein sequence ID" value="MFA9949447.1"/>
    <property type="molecule type" value="Genomic_DNA"/>
</dbReference>
<sequence>MAVNDRNTELEIRLSLMEDLVEELNRTVFRQQQELSLLQAQLRHLYRQMQADAEAQATAGSAAPPSLREEVPPHY</sequence>
<proteinExistence type="predicted"/>
<keyword evidence="4" id="KW-1185">Reference proteome</keyword>
<keyword evidence="1" id="KW-0175">Coiled coil</keyword>
<dbReference type="PANTHER" id="PTHR36508:SF1">
    <property type="entry name" value="PROTEIN SLYX"/>
    <property type="match status" value="1"/>
</dbReference>
<dbReference type="Proteomes" id="UP001574673">
    <property type="component" value="Unassembled WGS sequence"/>
</dbReference>
<dbReference type="PANTHER" id="PTHR36508">
    <property type="entry name" value="PROTEIN SLYX"/>
    <property type="match status" value="1"/>
</dbReference>
<accession>A0ABV4UCQ8</accession>
<evidence type="ECO:0000256" key="2">
    <source>
        <dbReference type="SAM" id="MobiDB-lite"/>
    </source>
</evidence>
<evidence type="ECO:0000313" key="3">
    <source>
        <dbReference type="EMBL" id="MFA9949447.1"/>
    </source>
</evidence>
<reference evidence="4" key="1">
    <citation type="submission" date="2024-06" db="EMBL/GenBank/DDBJ databases">
        <title>Radixoralia hellwigii gen. nov., sp nov., isolated from a root canal in the human oral cavity.</title>
        <authorList>
            <person name="Bartsch S."/>
            <person name="Wittmer A."/>
            <person name="Schulz A.-K."/>
            <person name="Neumann-Schaal M."/>
            <person name="Wolf J."/>
            <person name="Gronow S."/>
            <person name="Tennert C."/>
            <person name="Haecker G."/>
            <person name="Cieplik F."/>
            <person name="Al-Ahmad A."/>
        </authorList>
    </citation>
    <scope>NUCLEOTIDE SEQUENCE [LARGE SCALE GENOMIC DNA]</scope>
    <source>
        <strain evidence="4">Wk13</strain>
    </source>
</reference>
<dbReference type="RefSeq" id="WP_418890576.1">
    <property type="nucleotide sequence ID" value="NZ_JBEUWX010000002.1"/>
</dbReference>
<gene>
    <name evidence="3" type="ORF">ABCS64_03740</name>
</gene>
<evidence type="ECO:0000256" key="1">
    <source>
        <dbReference type="SAM" id="Coils"/>
    </source>
</evidence>
<feature type="coiled-coil region" evidence="1">
    <location>
        <begin position="7"/>
        <end position="41"/>
    </location>
</feature>
<evidence type="ECO:0000313" key="4">
    <source>
        <dbReference type="Proteomes" id="UP001574673"/>
    </source>
</evidence>
<dbReference type="Pfam" id="PF04102">
    <property type="entry name" value="SlyX"/>
    <property type="match status" value="1"/>
</dbReference>
<protein>
    <submittedName>
        <fullName evidence="3">SlyX family protein</fullName>
    </submittedName>
</protein>
<name>A0ABV4UCQ8_9RHOO</name>
<feature type="region of interest" description="Disordered" evidence="2">
    <location>
        <begin position="50"/>
        <end position="75"/>
    </location>
</feature>
<organism evidence="3 4">
    <name type="scientific">Dentiradicibacter hellwigii</name>
    <dbReference type="NCBI Taxonomy" id="3149053"/>
    <lineage>
        <taxon>Bacteria</taxon>
        <taxon>Pseudomonadati</taxon>
        <taxon>Pseudomonadota</taxon>
        <taxon>Betaproteobacteria</taxon>
        <taxon>Rhodocyclales</taxon>
        <taxon>Rhodocyclaceae</taxon>
        <taxon>Dentiradicibacter</taxon>
    </lineage>
</organism>
<comment type="caution">
    <text evidence="3">The sequence shown here is derived from an EMBL/GenBank/DDBJ whole genome shotgun (WGS) entry which is preliminary data.</text>
</comment>